<dbReference type="EMBL" id="BARS01041141">
    <property type="protein sequence ID" value="GAG41709.1"/>
    <property type="molecule type" value="Genomic_DNA"/>
</dbReference>
<proteinExistence type="predicted"/>
<protein>
    <submittedName>
        <fullName evidence="1">Uncharacterized protein</fullName>
    </submittedName>
</protein>
<sequence>LIEVPARHIIGGSNTILKSQHQTDRRLLWGEVLDRPHKYSCRV</sequence>
<accession>X0XET6</accession>
<name>X0XET6_9ZZZZ</name>
<reference evidence="1" key="1">
    <citation type="journal article" date="2014" name="Front. Microbiol.">
        <title>High frequency of phylogenetically diverse reductive dehalogenase-homologous genes in deep subseafloor sedimentary metagenomes.</title>
        <authorList>
            <person name="Kawai M."/>
            <person name="Futagami T."/>
            <person name="Toyoda A."/>
            <person name="Takaki Y."/>
            <person name="Nishi S."/>
            <person name="Hori S."/>
            <person name="Arai W."/>
            <person name="Tsubouchi T."/>
            <person name="Morono Y."/>
            <person name="Uchiyama I."/>
            <person name="Ito T."/>
            <person name="Fujiyama A."/>
            <person name="Inagaki F."/>
            <person name="Takami H."/>
        </authorList>
    </citation>
    <scope>NUCLEOTIDE SEQUENCE</scope>
    <source>
        <strain evidence="1">Expedition CK06-06</strain>
    </source>
</reference>
<evidence type="ECO:0000313" key="1">
    <source>
        <dbReference type="EMBL" id="GAG41709.1"/>
    </source>
</evidence>
<comment type="caution">
    <text evidence="1">The sequence shown here is derived from an EMBL/GenBank/DDBJ whole genome shotgun (WGS) entry which is preliminary data.</text>
</comment>
<gene>
    <name evidence="1" type="ORF">S01H1_62618</name>
</gene>
<dbReference type="AlphaFoldDB" id="X0XET6"/>
<organism evidence="1">
    <name type="scientific">marine sediment metagenome</name>
    <dbReference type="NCBI Taxonomy" id="412755"/>
    <lineage>
        <taxon>unclassified sequences</taxon>
        <taxon>metagenomes</taxon>
        <taxon>ecological metagenomes</taxon>
    </lineage>
</organism>
<feature type="non-terminal residue" evidence="1">
    <location>
        <position position="1"/>
    </location>
</feature>